<comment type="caution">
    <text evidence="1">The sequence shown here is derived from an EMBL/GenBank/DDBJ whole genome shotgun (WGS) entry which is preliminary data.</text>
</comment>
<evidence type="ECO:0000313" key="2">
    <source>
        <dbReference type="Proteomes" id="UP001462502"/>
    </source>
</evidence>
<proteinExistence type="predicted"/>
<dbReference type="RefSeq" id="WP_347938007.1">
    <property type="nucleotide sequence ID" value="NZ_JBDXMI010000008.1"/>
</dbReference>
<dbReference type="Proteomes" id="UP001462502">
    <property type="component" value="Unassembled WGS sequence"/>
</dbReference>
<accession>A0ABV0J0Q1</accession>
<sequence length="66" mass="7514">MTQQWKEVSKDEFFKAIGPRDVSPTPVGRYPYTSLFKTRAGAVVGKIEGYYPEGSGLPKWRHWLPA</sequence>
<dbReference type="EMBL" id="JBDXMI010000008">
    <property type="protein sequence ID" value="MEO9387112.1"/>
    <property type="molecule type" value="Genomic_DNA"/>
</dbReference>
<protein>
    <submittedName>
        <fullName evidence="1">Uncharacterized protein</fullName>
    </submittedName>
</protein>
<gene>
    <name evidence="1" type="ORF">ABI908_23745</name>
</gene>
<keyword evidence="2" id="KW-1185">Reference proteome</keyword>
<evidence type="ECO:0000313" key="1">
    <source>
        <dbReference type="EMBL" id="MEO9387112.1"/>
    </source>
</evidence>
<name>A0ABV0J0Q1_9NEIS</name>
<organism evidence="1 2">
    <name type="scientific">Chromobacterium phragmitis</name>
    <dbReference type="NCBI Taxonomy" id="2202141"/>
    <lineage>
        <taxon>Bacteria</taxon>
        <taxon>Pseudomonadati</taxon>
        <taxon>Pseudomonadota</taxon>
        <taxon>Betaproteobacteria</taxon>
        <taxon>Neisseriales</taxon>
        <taxon>Chromobacteriaceae</taxon>
        <taxon>Chromobacterium</taxon>
    </lineage>
</organism>
<reference evidence="1 2" key="1">
    <citation type="submission" date="2024-05" db="EMBL/GenBank/DDBJ databases">
        <authorList>
            <person name="De Oliveira J.P."/>
            <person name="Noriler S.A."/>
            <person name="De Oliveira A.G."/>
            <person name="Sipoli D.S."/>
        </authorList>
    </citation>
    <scope>NUCLEOTIDE SEQUENCE [LARGE SCALE GENOMIC DNA]</scope>
    <source>
        <strain evidence="1 2">LABIM192</strain>
    </source>
</reference>